<evidence type="ECO:0000256" key="3">
    <source>
        <dbReference type="ARBA" id="ARBA00023180"/>
    </source>
</evidence>
<dbReference type="InterPro" id="IPR013517">
    <property type="entry name" value="FG-GAP"/>
</dbReference>
<gene>
    <name evidence="4" type="ORF">Ahu01nite_082310</name>
</gene>
<dbReference type="PANTHER" id="PTHR36220:SF1">
    <property type="entry name" value="GAMMA TUBULIN COMPLEX COMPONENT C-TERMINAL DOMAIN-CONTAINING PROTEIN"/>
    <property type="match status" value="1"/>
</dbReference>
<dbReference type="EMBL" id="BOMN01000116">
    <property type="protein sequence ID" value="GIE25129.1"/>
    <property type="molecule type" value="Genomic_DNA"/>
</dbReference>
<dbReference type="Gene3D" id="2.130.10.130">
    <property type="entry name" value="Integrin alpha, N-terminal"/>
    <property type="match status" value="1"/>
</dbReference>
<dbReference type="InterPro" id="IPR013519">
    <property type="entry name" value="Int_alpha_beta-p"/>
</dbReference>
<dbReference type="Proteomes" id="UP000603200">
    <property type="component" value="Unassembled WGS sequence"/>
</dbReference>
<evidence type="ECO:0000313" key="5">
    <source>
        <dbReference type="Proteomes" id="UP000603200"/>
    </source>
</evidence>
<accession>A0ABQ4A2R0</accession>
<dbReference type="PROSITE" id="PS51470">
    <property type="entry name" value="FG_GAP"/>
    <property type="match status" value="1"/>
</dbReference>
<protein>
    <recommendedName>
        <fullName evidence="6">FG-GAP repeat protein</fullName>
    </recommendedName>
</protein>
<dbReference type="Pfam" id="PF01839">
    <property type="entry name" value="FG-GAP"/>
    <property type="match status" value="1"/>
</dbReference>
<name>A0ABQ4A2R0_9ACTN</name>
<dbReference type="InterPro" id="IPR028994">
    <property type="entry name" value="Integrin_alpha_N"/>
</dbReference>
<dbReference type="PANTHER" id="PTHR36220">
    <property type="entry name" value="UNNAMED PRODUCT"/>
    <property type="match status" value="1"/>
</dbReference>
<keyword evidence="2" id="KW-0677">Repeat</keyword>
<sequence length="538" mass="53024">MIAGIAVLALGAGAVFGGDLAFSKERNPIRRSVAAVTGSSSNTNATTETALRTKEQAAAAAALAPAVAGCTAGADSDFNGDGISDVAIGDPDALVGRQARAGTVTIVYGGTGTVQVLSQGISGVPGGPEAGDQFGFALASYDANKDGCADLAVSAPFEGTTTDAAAGAVVVLYGAPTGLSTGSAGTFIEALGTGWEDHNDADDWFGYSLAAGNTPAGDPFVVMGVPGADISSAPGAGMALYLRNTTVVNLYSGHGISGVPEADDRVGFSVSASPYHVAVGSPGEALADVVWAGVVNVFTHDIVSGLLKQVAVVGENAAQIGNTPKANDNFGKSVSLAPYRAPGAAAGTVTSILAVGAPGTEVNGLSDAGLVHRFLVTATGATRIDSLSQASAGVADDIEDGDYFGDVVRLVNTKPGEVSTAQTVQLAVGSPGEDVGSVLDAGSVSVFAGAVTPVTPADVTVARRTGSIGGAPGFQELLGGYFGVSRTYLYVASPYRDGGKVFAVKWADLAQGLAVPAQTYTANAGGIPAGVSFGAAVA</sequence>
<organism evidence="4 5">
    <name type="scientific">Winogradskya humida</name>
    <dbReference type="NCBI Taxonomy" id="113566"/>
    <lineage>
        <taxon>Bacteria</taxon>
        <taxon>Bacillati</taxon>
        <taxon>Actinomycetota</taxon>
        <taxon>Actinomycetes</taxon>
        <taxon>Micromonosporales</taxon>
        <taxon>Micromonosporaceae</taxon>
        <taxon>Winogradskya</taxon>
    </lineage>
</organism>
<evidence type="ECO:0000256" key="1">
    <source>
        <dbReference type="ARBA" id="ARBA00022729"/>
    </source>
</evidence>
<proteinExistence type="predicted"/>
<reference evidence="4 5" key="1">
    <citation type="submission" date="2021-01" db="EMBL/GenBank/DDBJ databases">
        <title>Whole genome shotgun sequence of Actinoplanes humidus NBRC 14915.</title>
        <authorList>
            <person name="Komaki H."/>
            <person name="Tamura T."/>
        </authorList>
    </citation>
    <scope>NUCLEOTIDE SEQUENCE [LARGE SCALE GENOMIC DNA]</scope>
    <source>
        <strain evidence="4 5">NBRC 14915</strain>
    </source>
</reference>
<evidence type="ECO:0000313" key="4">
    <source>
        <dbReference type="EMBL" id="GIE25129.1"/>
    </source>
</evidence>
<dbReference type="SUPFAM" id="SSF69318">
    <property type="entry name" value="Integrin alpha N-terminal domain"/>
    <property type="match status" value="1"/>
</dbReference>
<keyword evidence="5" id="KW-1185">Reference proteome</keyword>
<dbReference type="SMART" id="SM00191">
    <property type="entry name" value="Int_alpha"/>
    <property type="match status" value="3"/>
</dbReference>
<keyword evidence="3" id="KW-0325">Glycoprotein</keyword>
<comment type="caution">
    <text evidence="4">The sequence shown here is derived from an EMBL/GenBank/DDBJ whole genome shotgun (WGS) entry which is preliminary data.</text>
</comment>
<evidence type="ECO:0000256" key="2">
    <source>
        <dbReference type="ARBA" id="ARBA00022737"/>
    </source>
</evidence>
<evidence type="ECO:0008006" key="6">
    <source>
        <dbReference type="Google" id="ProtNLM"/>
    </source>
</evidence>
<keyword evidence="1" id="KW-0732">Signal</keyword>